<proteinExistence type="inferred from homology"/>
<evidence type="ECO:0000256" key="4">
    <source>
        <dbReference type="ARBA" id="ARBA00022692"/>
    </source>
</evidence>
<dbReference type="Gene3D" id="3.40.630.10">
    <property type="entry name" value="Zn peptidases"/>
    <property type="match status" value="1"/>
</dbReference>
<dbReference type="SUPFAM" id="SSF53187">
    <property type="entry name" value="Zn-dependent exopeptidases"/>
    <property type="match status" value="1"/>
</dbReference>
<evidence type="ECO:0000256" key="8">
    <source>
        <dbReference type="ARBA" id="ARBA00023136"/>
    </source>
</evidence>
<evidence type="ECO:0000256" key="1">
    <source>
        <dbReference type="ARBA" id="ARBA00004479"/>
    </source>
</evidence>
<dbReference type="InterPro" id="IPR008710">
    <property type="entry name" value="Nicastrin"/>
</dbReference>
<dbReference type="PANTHER" id="PTHR21092">
    <property type="entry name" value="NICASTRIN"/>
    <property type="match status" value="1"/>
</dbReference>
<dbReference type="Proteomes" id="UP000077051">
    <property type="component" value="Unassembled WGS sequence"/>
</dbReference>
<comment type="subcellular location">
    <subcellularLocation>
        <location evidence="1">Membrane</location>
        <topology evidence="1">Single-pass type I membrane protein</topology>
    </subcellularLocation>
</comment>
<evidence type="ECO:0000313" key="13">
    <source>
        <dbReference type="EMBL" id="OAD00601.1"/>
    </source>
</evidence>
<dbReference type="GO" id="GO:0016485">
    <property type="term" value="P:protein processing"/>
    <property type="evidence" value="ECO:0007669"/>
    <property type="project" value="InterPro"/>
</dbReference>
<reference evidence="13 14" key="1">
    <citation type="submission" date="2015-06" db="EMBL/GenBank/DDBJ databases">
        <title>Expansion of signal transduction pathways in fungi by whole-genome duplication.</title>
        <authorList>
            <consortium name="DOE Joint Genome Institute"/>
            <person name="Corrochano L.M."/>
            <person name="Kuo A."/>
            <person name="Marcet-Houben M."/>
            <person name="Polaino S."/>
            <person name="Salamov A."/>
            <person name="Villalobos J.M."/>
            <person name="Alvarez M.I."/>
            <person name="Avalos J."/>
            <person name="Benito E.P."/>
            <person name="Benoit I."/>
            <person name="Burger G."/>
            <person name="Camino L.P."/>
            <person name="Canovas D."/>
            <person name="Cerda-Olmedo E."/>
            <person name="Cheng J.-F."/>
            <person name="Dominguez A."/>
            <person name="Elias M."/>
            <person name="Eslava A.P."/>
            <person name="Glaser F."/>
            <person name="Grimwood J."/>
            <person name="Gutierrez G."/>
            <person name="Heitman J."/>
            <person name="Henrissat B."/>
            <person name="Iturriaga E.A."/>
            <person name="Lang B.F."/>
            <person name="Lavin J.L."/>
            <person name="Lee S."/>
            <person name="Li W."/>
            <person name="Lindquist E."/>
            <person name="Lopez-Garcia S."/>
            <person name="Luque E.M."/>
            <person name="Marcos A.T."/>
            <person name="Martin J."/>
            <person name="Mccluskey K."/>
            <person name="Medina H.R."/>
            <person name="Miralles-Duran A."/>
            <person name="Miyazaki A."/>
            <person name="Munoz-Torres E."/>
            <person name="Oguiza J.A."/>
            <person name="Ohm R."/>
            <person name="Olmedo M."/>
            <person name="Orejas M."/>
            <person name="Ortiz-Castellanos L."/>
            <person name="Pisabarro A.G."/>
            <person name="Rodriguez-Romero J."/>
            <person name="Ruiz-Herrera J."/>
            <person name="Ruiz-Vazquez R."/>
            <person name="Sanz C."/>
            <person name="Schackwitz W."/>
            <person name="Schmutz J."/>
            <person name="Shahriari M."/>
            <person name="Shelest E."/>
            <person name="Silva-Franco F."/>
            <person name="Soanes D."/>
            <person name="Syed K."/>
            <person name="Tagua V.G."/>
            <person name="Talbot N.J."/>
            <person name="Thon M."/>
            <person name="De Vries R.P."/>
            <person name="Wiebenga A."/>
            <person name="Yadav J.S."/>
            <person name="Braun E.L."/>
            <person name="Baker S."/>
            <person name="Garre V."/>
            <person name="Horwitz B."/>
            <person name="Torres-Martinez S."/>
            <person name="Idnurm A."/>
            <person name="Herrera-Estrella A."/>
            <person name="Gabaldon T."/>
            <person name="Grigoriev I.V."/>
        </authorList>
    </citation>
    <scope>NUCLEOTIDE SEQUENCE [LARGE SCALE GENOMIC DNA]</scope>
    <source>
        <strain evidence="13 14">CBS 277.49</strain>
    </source>
</reference>
<keyword evidence="6" id="KW-0914">Notch signaling pathway</keyword>
<comment type="similarity">
    <text evidence="2">Belongs to the nicastrin family.</text>
</comment>
<evidence type="ECO:0000259" key="12">
    <source>
        <dbReference type="Pfam" id="PF18266"/>
    </source>
</evidence>
<keyword evidence="4 10" id="KW-0812">Transmembrane</keyword>
<evidence type="ECO:0000256" key="9">
    <source>
        <dbReference type="ARBA" id="ARBA00023180"/>
    </source>
</evidence>
<dbReference type="STRING" id="747725.A0A168J0N1"/>
<evidence type="ECO:0000256" key="7">
    <source>
        <dbReference type="ARBA" id="ARBA00022989"/>
    </source>
</evidence>
<dbReference type="InterPro" id="IPR041084">
    <property type="entry name" value="Ncstrn_small"/>
</dbReference>
<gene>
    <name evidence="13" type="ORF">MUCCIDRAFT_114084</name>
</gene>
<keyword evidence="9" id="KW-0325">Glycoprotein</keyword>
<feature type="transmembrane region" description="Helical" evidence="10">
    <location>
        <begin position="639"/>
        <end position="659"/>
    </location>
</feature>
<feature type="domain" description="Nicastrin small lobe" evidence="12">
    <location>
        <begin position="43"/>
        <end position="210"/>
    </location>
</feature>
<evidence type="ECO:0000256" key="2">
    <source>
        <dbReference type="ARBA" id="ARBA00007717"/>
    </source>
</evidence>
<dbReference type="AlphaFoldDB" id="A0A168J0N1"/>
<dbReference type="GO" id="GO:0005886">
    <property type="term" value="C:plasma membrane"/>
    <property type="evidence" value="ECO:0007669"/>
    <property type="project" value="UniProtKB-ARBA"/>
</dbReference>
<evidence type="ECO:0000256" key="3">
    <source>
        <dbReference type="ARBA" id="ARBA00015303"/>
    </source>
</evidence>
<sequence>MYIAKLLFLITLSSIAIARFLVQAQDIATTLYPYIYTNLNNWPCVRLLNATGTIGCHSLKKKTGILYQINTQDDISDFVANRPQSDYALVLPYHLLTSANLDTLASTGKVTGLVILLTTTPAASLSSPDSSCPNCQFGLYANDTNAYQWNPQAQNLIEQTFDFPIFAIRPEDDTSQKVYDQVTSSVAVNVANQYKNYPLKAVDFDLFMWAAVNSETCLRRGWCQVVGGMSVYSTPSLAISADDNKPIVVVSASLDSRSLFHDLTVGASNDVSGMVTVLAIADALSRAPTPLDQLPKHILYTLFAAESWGFAGSQRFVKDISTPFVCTNASRATPCPYTNAPCTFPCVRNTHFQNINFNNIESIFEFQSVSGINSNYTEGYYVHVDDAKQSQPLISAVQPYSNIKMASADGVDRKLPPGSSAMSFLQKKRDIQAAVITDYQKQLGNYYNSDMDDGLDVPRATDAICGLVNATANAIYSQASNGNLTNPLSANCTLIASMLDCLISNFSCPFMQNYFNVTAVSRIPHYASVYSFENPQPQLLQRFAFSFLSGVTGKQRMADNGQPVSCQTIRDCVSGEYCIKQQCTTSLTTYHEAYGTGLQYDEATGRVHVVDPTKGTWTESTWDSPTMRIFLITSTSHQVVEFVLGLLWMLASFATVLFVKKYLKKTLKTE</sequence>
<organism evidence="13 14">
    <name type="scientific">Mucor lusitanicus CBS 277.49</name>
    <dbReference type="NCBI Taxonomy" id="747725"/>
    <lineage>
        <taxon>Eukaryota</taxon>
        <taxon>Fungi</taxon>
        <taxon>Fungi incertae sedis</taxon>
        <taxon>Mucoromycota</taxon>
        <taxon>Mucoromycotina</taxon>
        <taxon>Mucoromycetes</taxon>
        <taxon>Mucorales</taxon>
        <taxon>Mucorineae</taxon>
        <taxon>Mucoraceae</taxon>
        <taxon>Mucor</taxon>
    </lineage>
</organism>
<dbReference type="OrthoDB" id="10265862at2759"/>
<dbReference type="EMBL" id="AMYB01000007">
    <property type="protein sequence ID" value="OAD00601.1"/>
    <property type="molecule type" value="Genomic_DNA"/>
</dbReference>
<evidence type="ECO:0000256" key="10">
    <source>
        <dbReference type="SAM" id="Phobius"/>
    </source>
</evidence>
<feature type="signal peptide" evidence="11">
    <location>
        <begin position="1"/>
        <end position="18"/>
    </location>
</feature>
<feature type="chain" id="PRO_5007898043" description="Nicastrin" evidence="11">
    <location>
        <begin position="19"/>
        <end position="670"/>
    </location>
</feature>
<name>A0A168J0N1_MUCCL</name>
<keyword evidence="7 10" id="KW-1133">Transmembrane helix</keyword>
<comment type="caution">
    <text evidence="13">The sequence shown here is derived from an EMBL/GenBank/DDBJ whole genome shotgun (WGS) entry which is preliminary data.</text>
</comment>
<keyword evidence="14" id="KW-1185">Reference proteome</keyword>
<dbReference type="Pfam" id="PF05450">
    <property type="entry name" value="Nicastrin"/>
    <property type="match status" value="1"/>
</dbReference>
<accession>A0A168J0N1</accession>
<dbReference type="PANTHER" id="PTHR21092:SF0">
    <property type="entry name" value="NICASTRIN"/>
    <property type="match status" value="1"/>
</dbReference>
<protein>
    <recommendedName>
        <fullName evidence="3">Nicastrin</fullName>
    </recommendedName>
</protein>
<evidence type="ECO:0000256" key="6">
    <source>
        <dbReference type="ARBA" id="ARBA00022976"/>
    </source>
</evidence>
<evidence type="ECO:0000256" key="5">
    <source>
        <dbReference type="ARBA" id="ARBA00022729"/>
    </source>
</evidence>
<evidence type="ECO:0000256" key="11">
    <source>
        <dbReference type="SAM" id="SignalP"/>
    </source>
</evidence>
<keyword evidence="8 10" id="KW-0472">Membrane</keyword>
<evidence type="ECO:0000313" key="14">
    <source>
        <dbReference type="Proteomes" id="UP000077051"/>
    </source>
</evidence>
<dbReference type="Pfam" id="PF18266">
    <property type="entry name" value="Ncstrn_small"/>
    <property type="match status" value="1"/>
</dbReference>
<dbReference type="VEuPathDB" id="FungiDB:MUCCIDRAFT_114084"/>
<keyword evidence="5 11" id="KW-0732">Signal</keyword>